<gene>
    <name evidence="5" type="ORF">PG994_008726</name>
</gene>
<dbReference type="InterPro" id="IPR051164">
    <property type="entry name" value="NmrA-like_oxidored"/>
</dbReference>
<evidence type="ECO:0000256" key="1">
    <source>
        <dbReference type="ARBA" id="ARBA00006328"/>
    </source>
</evidence>
<sequence length="284" mass="30297">MTAASPTPTKTIAMVGATGHQGSSVAQTFLALRPHWHVRTLTRNPTSPAARKLAAQGAEVVQADLESSSSPSLEAAFAGGGGGGVHAAFLNTDFWAPYRAALARGETQYAASCIGFETEMRPALAPLREASGGRYTHSYHWDSKAAAAAWIASAASGVADKASFIYVGAYSTNPLLLPQKMTKKKAQQQGTTTGAEEEEEEEYVVRLPAGRGMRMPVLDITASTGPFDEPPNTNLLAYDEYLDVDGLMRAWFEAVVDTGEDDNDATGSKKRGYNHRSPGSRRWA</sequence>
<evidence type="ECO:0000256" key="2">
    <source>
        <dbReference type="ARBA" id="ARBA00022857"/>
    </source>
</evidence>
<dbReference type="Gene3D" id="3.40.50.720">
    <property type="entry name" value="NAD(P)-binding Rossmann-like Domain"/>
    <property type="match status" value="1"/>
</dbReference>
<feature type="region of interest" description="Disordered" evidence="3">
    <location>
        <begin position="259"/>
        <end position="284"/>
    </location>
</feature>
<dbReference type="InterPro" id="IPR036291">
    <property type="entry name" value="NAD(P)-bd_dom_sf"/>
</dbReference>
<evidence type="ECO:0000313" key="6">
    <source>
        <dbReference type="Proteomes" id="UP001480595"/>
    </source>
</evidence>
<keyword evidence="6" id="KW-1185">Reference proteome</keyword>
<dbReference type="EMBL" id="JAQQWL010000009">
    <property type="protein sequence ID" value="KAK8058278.1"/>
    <property type="molecule type" value="Genomic_DNA"/>
</dbReference>
<accession>A0ABR1UK64</accession>
<evidence type="ECO:0000313" key="5">
    <source>
        <dbReference type="EMBL" id="KAK8058278.1"/>
    </source>
</evidence>
<proteinExistence type="inferred from homology"/>
<evidence type="ECO:0000256" key="3">
    <source>
        <dbReference type="SAM" id="MobiDB-lite"/>
    </source>
</evidence>
<dbReference type="Pfam" id="PF05368">
    <property type="entry name" value="NmrA"/>
    <property type="match status" value="1"/>
</dbReference>
<reference evidence="5 6" key="1">
    <citation type="submission" date="2023-01" db="EMBL/GenBank/DDBJ databases">
        <title>Analysis of 21 Apiospora genomes using comparative genomics revels a genus with tremendous synthesis potential of carbohydrate active enzymes and secondary metabolites.</title>
        <authorList>
            <person name="Sorensen T."/>
        </authorList>
    </citation>
    <scope>NUCLEOTIDE SEQUENCE [LARGE SCALE GENOMIC DNA]</scope>
    <source>
        <strain evidence="5 6">CBS 135458</strain>
    </source>
</reference>
<dbReference type="Proteomes" id="UP001480595">
    <property type="component" value="Unassembled WGS sequence"/>
</dbReference>
<evidence type="ECO:0000259" key="4">
    <source>
        <dbReference type="Pfam" id="PF05368"/>
    </source>
</evidence>
<dbReference type="Gene3D" id="3.90.25.10">
    <property type="entry name" value="UDP-galactose 4-epimerase, domain 1"/>
    <property type="match status" value="1"/>
</dbReference>
<dbReference type="InterPro" id="IPR008030">
    <property type="entry name" value="NmrA-like"/>
</dbReference>
<comment type="similarity">
    <text evidence="1">Belongs to the NmrA-type oxidoreductase family.</text>
</comment>
<protein>
    <recommendedName>
        <fullName evidence="4">NmrA-like domain-containing protein</fullName>
    </recommendedName>
</protein>
<feature type="domain" description="NmrA-like" evidence="4">
    <location>
        <begin position="9"/>
        <end position="192"/>
    </location>
</feature>
<dbReference type="PANTHER" id="PTHR42748">
    <property type="entry name" value="NITROGEN METABOLITE REPRESSION PROTEIN NMRA FAMILY MEMBER"/>
    <property type="match status" value="1"/>
</dbReference>
<dbReference type="RefSeq" id="XP_066713724.1">
    <property type="nucleotide sequence ID" value="XM_066860135.1"/>
</dbReference>
<feature type="region of interest" description="Disordered" evidence="3">
    <location>
        <begin position="183"/>
        <end position="202"/>
    </location>
</feature>
<organism evidence="5 6">
    <name type="scientific">Apiospora phragmitis</name>
    <dbReference type="NCBI Taxonomy" id="2905665"/>
    <lineage>
        <taxon>Eukaryota</taxon>
        <taxon>Fungi</taxon>
        <taxon>Dikarya</taxon>
        <taxon>Ascomycota</taxon>
        <taxon>Pezizomycotina</taxon>
        <taxon>Sordariomycetes</taxon>
        <taxon>Xylariomycetidae</taxon>
        <taxon>Amphisphaeriales</taxon>
        <taxon>Apiosporaceae</taxon>
        <taxon>Apiospora</taxon>
    </lineage>
</organism>
<dbReference type="SUPFAM" id="SSF51735">
    <property type="entry name" value="NAD(P)-binding Rossmann-fold domains"/>
    <property type="match status" value="1"/>
</dbReference>
<dbReference type="PANTHER" id="PTHR42748:SF29">
    <property type="entry name" value="NMRA-LIKE DOMAIN-CONTAINING PROTEIN"/>
    <property type="match status" value="1"/>
</dbReference>
<dbReference type="GeneID" id="92093198"/>
<keyword evidence="2" id="KW-0521">NADP</keyword>
<comment type="caution">
    <text evidence="5">The sequence shown here is derived from an EMBL/GenBank/DDBJ whole genome shotgun (WGS) entry which is preliminary data.</text>
</comment>
<name>A0ABR1UK64_9PEZI</name>